<keyword evidence="1 2" id="KW-0808">Transferase</keyword>
<feature type="binding site" evidence="2">
    <location>
        <position position="55"/>
    </location>
    <ligand>
        <name>substrate</name>
    </ligand>
</feature>
<feature type="binding site" evidence="2">
    <location>
        <begin position="83"/>
        <end position="85"/>
    </location>
    <ligand>
        <name>substrate</name>
    </ligand>
</feature>
<dbReference type="PROSITE" id="PS01066">
    <property type="entry name" value="UPP_SYNTHASE"/>
    <property type="match status" value="1"/>
</dbReference>
<protein>
    <recommendedName>
        <fullName evidence="2">Isoprenyl transferase</fullName>
        <ecNumber evidence="2">2.5.1.-</ecNumber>
    </recommendedName>
</protein>
<feature type="binding site" evidence="2">
    <location>
        <position position="87"/>
    </location>
    <ligand>
        <name>substrate</name>
    </ligand>
</feature>
<feature type="binding site" evidence="2">
    <location>
        <position position="89"/>
    </location>
    <ligand>
        <name>substrate</name>
    </ligand>
</feature>
<feature type="binding site" evidence="2">
    <location>
        <position position="206"/>
    </location>
    <ligand>
        <name>substrate</name>
    </ligand>
</feature>
<dbReference type="PANTHER" id="PTHR10291">
    <property type="entry name" value="DEHYDRODOLICHYL DIPHOSPHATE SYNTHASE FAMILY MEMBER"/>
    <property type="match status" value="1"/>
</dbReference>
<comment type="similarity">
    <text evidence="2">Belongs to the UPP synthase family.</text>
</comment>
<dbReference type="EMBL" id="JQCP01000001">
    <property type="protein sequence ID" value="KRO03150.1"/>
    <property type="molecule type" value="Genomic_DNA"/>
</dbReference>
<comment type="subunit">
    <text evidence="2">Homodimer.</text>
</comment>
<dbReference type="InterPro" id="IPR001441">
    <property type="entry name" value="UPP_synth-like"/>
</dbReference>
<dbReference type="RefSeq" id="WP_003148333.1">
    <property type="nucleotide sequence ID" value="NZ_JQCP01000001.1"/>
</dbReference>
<dbReference type="PANTHER" id="PTHR10291:SF0">
    <property type="entry name" value="DEHYDRODOLICHYL DIPHOSPHATE SYNTHASE 2"/>
    <property type="match status" value="1"/>
</dbReference>
<dbReference type="GeneID" id="84904019"/>
<sequence>MQFDKAKLAAYYKDAPDDISLDALDLSRIPAHVSLIMDGNGRWAKAQGLERTKGHRAGVTSLREAVTTAVRLGLDVLSVYAFSTENWRRSQKEVNFLMQLFAETLIKELPLFHQENVRLRFFGNLEALPKKTYMTFQRGLTETKDNTGMIFALAVNYGARAELTRAAALLAKQAQEGSIDPEAITPEDIEKNLYTAGLPDPDLLIRTSGEKRLSNYLLWQIAYSELYITPVLWPDFTRWDFLRALVAYQKRERRFGGAQS</sequence>
<organism evidence="3 4">
    <name type="scientific">Lancefieldella rimae</name>
    <dbReference type="NCBI Taxonomy" id="1383"/>
    <lineage>
        <taxon>Bacteria</taxon>
        <taxon>Bacillati</taxon>
        <taxon>Actinomycetota</taxon>
        <taxon>Coriobacteriia</taxon>
        <taxon>Coriobacteriales</taxon>
        <taxon>Atopobiaceae</taxon>
        <taxon>Lancefieldella</taxon>
    </lineage>
</organism>
<gene>
    <name evidence="3" type="ORF">IV60_GL000329</name>
</gene>
<keyword evidence="2" id="KW-0460">Magnesium</keyword>
<dbReference type="EC" id="2.5.1.-" evidence="2"/>
<name>A0ABR5Q2J3_9ACTN</name>
<feature type="binding site" evidence="2">
    <location>
        <begin position="212"/>
        <end position="214"/>
    </location>
    <ligand>
        <name>substrate</name>
    </ligand>
</feature>
<dbReference type="Gene3D" id="3.40.1180.10">
    <property type="entry name" value="Decaprenyl diphosphate synthase-like"/>
    <property type="match status" value="1"/>
</dbReference>
<feature type="active site" evidence="2">
    <location>
        <position position="38"/>
    </location>
</feature>
<comment type="cofactor">
    <cofactor evidence="2">
        <name>Mg(2+)</name>
        <dbReference type="ChEBI" id="CHEBI:18420"/>
    </cofactor>
    <text evidence="2">Binds 2 magnesium ions per subunit.</text>
</comment>
<accession>A0ABR5Q2J3</accession>
<dbReference type="InterPro" id="IPR018520">
    <property type="entry name" value="UPP_synth-like_CS"/>
</dbReference>
<dbReference type="Pfam" id="PF01255">
    <property type="entry name" value="Prenyltransf"/>
    <property type="match status" value="1"/>
</dbReference>
<keyword evidence="4" id="KW-1185">Reference proteome</keyword>
<feature type="binding site" evidence="2">
    <location>
        <position position="38"/>
    </location>
    <ligand>
        <name>Mg(2+)</name>
        <dbReference type="ChEBI" id="CHEBI:18420"/>
    </ligand>
</feature>
<dbReference type="HAMAP" id="MF_01139">
    <property type="entry name" value="ISPT"/>
    <property type="match status" value="1"/>
</dbReference>
<feature type="binding site" evidence="2">
    <location>
        <position position="51"/>
    </location>
    <ligand>
        <name>substrate</name>
    </ligand>
</feature>
<dbReference type="InterPro" id="IPR036424">
    <property type="entry name" value="UPP_synth-like_sf"/>
</dbReference>
<feature type="binding site" evidence="2">
    <location>
        <begin position="39"/>
        <end position="42"/>
    </location>
    <ligand>
        <name>substrate</name>
    </ligand>
</feature>
<dbReference type="CDD" id="cd00475">
    <property type="entry name" value="Cis_IPPS"/>
    <property type="match status" value="1"/>
</dbReference>
<proteinExistence type="inferred from homology"/>
<comment type="caution">
    <text evidence="3">The sequence shown here is derived from an EMBL/GenBank/DDBJ whole genome shotgun (WGS) entry which is preliminary data.</text>
</comment>
<feature type="binding site" evidence="2">
    <location>
        <position position="43"/>
    </location>
    <ligand>
        <name>substrate</name>
    </ligand>
</feature>
<feature type="active site" description="Proton acceptor" evidence="2">
    <location>
        <position position="86"/>
    </location>
</feature>
<evidence type="ECO:0000256" key="2">
    <source>
        <dbReference type="HAMAP-Rule" id="MF_01139"/>
    </source>
</evidence>
<dbReference type="NCBIfam" id="TIGR00055">
    <property type="entry name" value="uppS"/>
    <property type="match status" value="1"/>
</dbReference>
<dbReference type="SUPFAM" id="SSF64005">
    <property type="entry name" value="Undecaprenyl diphosphate synthase"/>
    <property type="match status" value="1"/>
</dbReference>
<evidence type="ECO:0000313" key="4">
    <source>
        <dbReference type="Proteomes" id="UP000051927"/>
    </source>
</evidence>
<dbReference type="Proteomes" id="UP000051927">
    <property type="component" value="Unassembled WGS sequence"/>
</dbReference>
<reference evidence="3 4" key="1">
    <citation type="journal article" date="2015" name="Genome Announc.">
        <title>Expanding the biotechnology potential of lactobacilli through comparative genomics of 213 strains and associated genera.</title>
        <authorList>
            <person name="Sun Z."/>
            <person name="Harris H.M."/>
            <person name="McCann A."/>
            <person name="Guo C."/>
            <person name="Argimon S."/>
            <person name="Zhang W."/>
            <person name="Yang X."/>
            <person name="Jeffery I.B."/>
            <person name="Cooney J.C."/>
            <person name="Kagawa T.F."/>
            <person name="Liu W."/>
            <person name="Song Y."/>
            <person name="Salvetti E."/>
            <person name="Wrobel A."/>
            <person name="Rasinkangas P."/>
            <person name="Parkhill J."/>
            <person name="Rea M.C."/>
            <person name="O'Sullivan O."/>
            <person name="Ritari J."/>
            <person name="Douillard F.P."/>
            <person name="Paul Ross R."/>
            <person name="Yang R."/>
            <person name="Briner A.E."/>
            <person name="Felis G.E."/>
            <person name="de Vos W.M."/>
            <person name="Barrangou R."/>
            <person name="Klaenhammer T.R."/>
            <person name="Caufield P.W."/>
            <person name="Cui Y."/>
            <person name="Zhang H."/>
            <person name="O'Toole P.W."/>
        </authorList>
    </citation>
    <scope>NUCLEOTIDE SEQUENCE [LARGE SCALE GENOMIC DNA]</scope>
    <source>
        <strain evidence="3 4">DSM 7090</strain>
    </source>
</reference>
<evidence type="ECO:0000313" key="3">
    <source>
        <dbReference type="EMBL" id="KRO03150.1"/>
    </source>
</evidence>
<comment type="function">
    <text evidence="2">Catalyzes the condensation of isopentenyl diphosphate (IPP) with allylic pyrophosphates generating different type of terpenoids.</text>
</comment>
<evidence type="ECO:0000256" key="1">
    <source>
        <dbReference type="ARBA" id="ARBA00022679"/>
    </source>
</evidence>
<dbReference type="NCBIfam" id="NF011405">
    <property type="entry name" value="PRK14830.1"/>
    <property type="match status" value="1"/>
</dbReference>
<keyword evidence="2" id="KW-0479">Metal-binding</keyword>
<feature type="binding site" evidence="2">
    <location>
        <position position="225"/>
    </location>
    <ligand>
        <name>Mg(2+)</name>
        <dbReference type="ChEBI" id="CHEBI:18420"/>
    </ligand>
</feature>